<feature type="transmembrane region" description="Helical" evidence="5">
    <location>
        <begin position="102"/>
        <end position="124"/>
    </location>
</feature>
<feature type="transmembrane region" description="Helical" evidence="5">
    <location>
        <begin position="12"/>
        <end position="30"/>
    </location>
</feature>
<dbReference type="GO" id="GO:0012505">
    <property type="term" value="C:endomembrane system"/>
    <property type="evidence" value="ECO:0007669"/>
    <property type="project" value="UniProtKB-SubCell"/>
</dbReference>
<name>A0A1I6H8I5_HALSD</name>
<evidence type="ECO:0000256" key="1">
    <source>
        <dbReference type="ARBA" id="ARBA00004127"/>
    </source>
</evidence>
<evidence type="ECO:0000256" key="4">
    <source>
        <dbReference type="ARBA" id="ARBA00023136"/>
    </source>
</evidence>
<dbReference type="InterPro" id="IPR020846">
    <property type="entry name" value="MFS_dom"/>
</dbReference>
<keyword evidence="2 5" id="KW-0812">Transmembrane</keyword>
<dbReference type="SUPFAM" id="SSF103473">
    <property type="entry name" value="MFS general substrate transporter"/>
    <property type="match status" value="1"/>
</dbReference>
<evidence type="ECO:0000259" key="6">
    <source>
        <dbReference type="PROSITE" id="PS50850"/>
    </source>
</evidence>
<feature type="transmembrane region" description="Helical" evidence="5">
    <location>
        <begin position="354"/>
        <end position="375"/>
    </location>
</feature>
<feature type="transmembrane region" description="Helical" evidence="5">
    <location>
        <begin position="381"/>
        <end position="404"/>
    </location>
</feature>
<dbReference type="GO" id="GO:0035435">
    <property type="term" value="P:phosphate ion transmembrane transport"/>
    <property type="evidence" value="ECO:0007669"/>
    <property type="project" value="TreeGrafter"/>
</dbReference>
<dbReference type="InterPro" id="IPR051337">
    <property type="entry name" value="OPA_Antiporter"/>
</dbReference>
<comment type="subcellular location">
    <subcellularLocation>
        <location evidence="1">Endomembrane system</location>
        <topology evidence="1">Multi-pass membrane protein</topology>
    </subcellularLocation>
</comment>
<feature type="transmembrane region" description="Helical" evidence="5">
    <location>
        <begin position="248"/>
        <end position="268"/>
    </location>
</feature>
<feature type="transmembrane region" description="Helical" evidence="5">
    <location>
        <begin position="310"/>
        <end position="333"/>
    </location>
</feature>
<dbReference type="InterPro" id="IPR011701">
    <property type="entry name" value="MFS"/>
</dbReference>
<accession>A0A1I6H8I5</accession>
<evidence type="ECO:0000256" key="3">
    <source>
        <dbReference type="ARBA" id="ARBA00022989"/>
    </source>
</evidence>
<organism evidence="7 8">
    <name type="scientific">Halorubrum sodomense</name>
    <dbReference type="NCBI Taxonomy" id="35743"/>
    <lineage>
        <taxon>Archaea</taxon>
        <taxon>Methanobacteriati</taxon>
        <taxon>Methanobacteriota</taxon>
        <taxon>Stenosarchaea group</taxon>
        <taxon>Halobacteria</taxon>
        <taxon>Halobacteriales</taxon>
        <taxon>Haloferacaceae</taxon>
        <taxon>Halorubrum</taxon>
    </lineage>
</organism>
<dbReference type="PROSITE" id="PS50850">
    <property type="entry name" value="MFS"/>
    <property type="match status" value="1"/>
</dbReference>
<dbReference type="Pfam" id="PF07690">
    <property type="entry name" value="MFS_1"/>
    <property type="match status" value="1"/>
</dbReference>
<sequence>MVGVNWDYRHTVLTLCMLAFFVTYFARLAISPVVPLIIDDLGVSNTAIGVALSGMWFAYGLSQFPSGILADRYGERRIILVAVGGTTAMSLVLAVVPVFPAFVLAAVLLGLAAGLHYAVATTLLSRTFDDLGTAVGLHSMGGPLAGLVAPVAAAWVGVRYGWRPGVALAALVGVPIFVLFARGVRPTEPRRPDQPMAERLQLGPLLELVGRREILVPLAVATLGTYVAQGVISFLPTFLVEFRGYTPAFAGGVFSAFFVVRAGAQVGLGRLSDRAGRDASIAAALLGGALGLAGLVALPDLVRLPAAVGLPALPTVAGLGGAVFLAALGSSFFSAIDPRFMDALDDAERGAGFGLIRTVYTVLGSAGSVGVGLVADLFGWGASFAVIAGMAGVAFLVTAVNAIAGERR</sequence>
<dbReference type="STRING" id="35743.SAMN04487937_2561"/>
<reference evidence="8" key="1">
    <citation type="submission" date="2016-10" db="EMBL/GenBank/DDBJ databases">
        <authorList>
            <person name="Varghese N."/>
            <person name="Submissions S."/>
        </authorList>
    </citation>
    <scope>NUCLEOTIDE SEQUENCE [LARGE SCALE GENOMIC DNA]</scope>
    <source>
        <strain evidence="8">RD 26</strain>
    </source>
</reference>
<dbReference type="GO" id="GO:0016020">
    <property type="term" value="C:membrane"/>
    <property type="evidence" value="ECO:0007669"/>
    <property type="project" value="InterPro"/>
</dbReference>
<keyword evidence="4 5" id="KW-0472">Membrane</keyword>
<dbReference type="PANTHER" id="PTHR43826">
    <property type="entry name" value="GLUCOSE-6-PHOSPHATE EXCHANGER SLC37A4"/>
    <property type="match status" value="1"/>
</dbReference>
<gene>
    <name evidence="7" type="ORF">SAMN04487937_2561</name>
</gene>
<feature type="transmembrane region" description="Helical" evidence="5">
    <location>
        <begin position="136"/>
        <end position="156"/>
    </location>
</feature>
<dbReference type="Proteomes" id="UP000198932">
    <property type="component" value="Unassembled WGS sequence"/>
</dbReference>
<dbReference type="PROSITE" id="PS00216">
    <property type="entry name" value="SUGAR_TRANSPORT_1"/>
    <property type="match status" value="1"/>
</dbReference>
<proteinExistence type="predicted"/>
<feature type="transmembrane region" description="Helical" evidence="5">
    <location>
        <begin position="78"/>
        <end position="96"/>
    </location>
</feature>
<dbReference type="GO" id="GO:0061513">
    <property type="term" value="F:glucose 6-phosphate:phosphate antiporter activity"/>
    <property type="evidence" value="ECO:0007669"/>
    <property type="project" value="TreeGrafter"/>
</dbReference>
<feature type="transmembrane region" description="Helical" evidence="5">
    <location>
        <begin position="280"/>
        <end position="298"/>
    </location>
</feature>
<dbReference type="AlphaFoldDB" id="A0A1I6H8I5"/>
<evidence type="ECO:0000256" key="2">
    <source>
        <dbReference type="ARBA" id="ARBA00022692"/>
    </source>
</evidence>
<evidence type="ECO:0000313" key="8">
    <source>
        <dbReference type="Proteomes" id="UP000198932"/>
    </source>
</evidence>
<feature type="domain" description="Major facilitator superfamily (MFS) profile" evidence="6">
    <location>
        <begin position="12"/>
        <end position="406"/>
    </location>
</feature>
<dbReference type="InterPro" id="IPR005829">
    <property type="entry name" value="Sugar_transporter_CS"/>
</dbReference>
<feature type="transmembrane region" description="Helical" evidence="5">
    <location>
        <begin position="162"/>
        <end position="181"/>
    </location>
</feature>
<feature type="transmembrane region" description="Helical" evidence="5">
    <location>
        <begin position="214"/>
        <end position="236"/>
    </location>
</feature>
<protein>
    <submittedName>
        <fullName evidence="7">Sugar phosphate permease</fullName>
    </submittedName>
</protein>
<evidence type="ECO:0000256" key="5">
    <source>
        <dbReference type="SAM" id="Phobius"/>
    </source>
</evidence>
<dbReference type="Gene3D" id="1.20.1250.20">
    <property type="entry name" value="MFS general substrate transporter like domains"/>
    <property type="match status" value="2"/>
</dbReference>
<dbReference type="InterPro" id="IPR036259">
    <property type="entry name" value="MFS_trans_sf"/>
</dbReference>
<keyword evidence="8" id="KW-1185">Reference proteome</keyword>
<evidence type="ECO:0000313" key="7">
    <source>
        <dbReference type="EMBL" id="SFR50785.1"/>
    </source>
</evidence>
<dbReference type="EMBL" id="FOYN01000003">
    <property type="protein sequence ID" value="SFR50785.1"/>
    <property type="molecule type" value="Genomic_DNA"/>
</dbReference>
<dbReference type="PANTHER" id="PTHR43826:SF3">
    <property type="entry name" value="GLUCOSE-6-PHOSPHATE EXCHANGER SLC37A4"/>
    <property type="match status" value="1"/>
</dbReference>
<keyword evidence="3 5" id="KW-1133">Transmembrane helix</keyword>
<feature type="transmembrane region" description="Helical" evidence="5">
    <location>
        <begin position="36"/>
        <end position="58"/>
    </location>
</feature>